<dbReference type="EMBL" id="CP046441">
    <property type="protein sequence ID" value="QGT82218.1"/>
    <property type="molecule type" value="Genomic_DNA"/>
</dbReference>
<dbReference type="InterPro" id="IPR021352">
    <property type="entry name" value="DUF2971"/>
</dbReference>
<name>A0AAE6QI19_9PSED</name>
<dbReference type="AlphaFoldDB" id="A0AAE6QI19"/>
<dbReference type="Pfam" id="PF11185">
    <property type="entry name" value="DUF2971"/>
    <property type="match status" value="1"/>
</dbReference>
<evidence type="ECO:0000313" key="2">
    <source>
        <dbReference type="Proteomes" id="UP000423413"/>
    </source>
</evidence>
<dbReference type="RefSeq" id="WP_122355656.1">
    <property type="nucleotide sequence ID" value="NZ_CP046441.1"/>
</dbReference>
<sequence length="367" mass="42468">MYVFKYYRPNIYFDKVVRYNELYFAANHELNDPNDLKAIYYFEDNPELWRKLLKLTGISSFWNLSEIINTDCQLLAGSLNDIFKGKEINSIYSFDSLKGVLDLCSGQIIAAFEMALLQKESESNSAALRADQCKLIMTELLSRAINHEFYSVSFSKDALNSMMWAHYAEGFKGCVVIYSSKNHEFSLSHNPFAKNVERYNLAPIDYVDSDKRIPILECVTSGKDKAVSTFLQKNYFWKYENELRSFTFQELNTNMMAIASHKAQKLKTTDRRRILYHDASLIAGVIFGPRVKEEYQKGVEFVLHDNRYHRGQEPFFSLNTVLNNKGNIEISKASKFSCVGEKPMFSEFEGEKLKELLHDLNILSSSR</sequence>
<reference evidence="1 2" key="1">
    <citation type="submission" date="2019-11" db="EMBL/GenBank/DDBJ databases">
        <title>Complete genome sequence of Pseudomonas syringae pv. coronafaciens isolate B19001 originated in imported oat cereal.</title>
        <authorList>
            <person name="Kim S.M."/>
            <person name="Lee B.C."/>
            <person name="Seo S.J."/>
            <person name="Lee J.E."/>
            <person name="Choi N.J."/>
            <person name="Park J.H."/>
        </authorList>
    </citation>
    <scope>NUCLEOTIDE SEQUENCE [LARGE SCALE GENOMIC DNA]</scope>
    <source>
        <strain evidence="1 2">B19001</strain>
    </source>
</reference>
<gene>
    <name evidence="1" type="ORF">GMO17_14045</name>
</gene>
<evidence type="ECO:0000313" key="1">
    <source>
        <dbReference type="EMBL" id="QGT82218.1"/>
    </source>
</evidence>
<accession>A0AAE6QI19</accession>
<dbReference type="Proteomes" id="UP000423413">
    <property type="component" value="Chromosome"/>
</dbReference>
<proteinExistence type="predicted"/>
<organism evidence="1 2">
    <name type="scientific">Pseudomonas coronafaciens pv. coronafaciens</name>
    <dbReference type="NCBI Taxonomy" id="235275"/>
    <lineage>
        <taxon>Bacteria</taxon>
        <taxon>Pseudomonadati</taxon>
        <taxon>Pseudomonadota</taxon>
        <taxon>Gammaproteobacteria</taxon>
        <taxon>Pseudomonadales</taxon>
        <taxon>Pseudomonadaceae</taxon>
        <taxon>Pseudomonas</taxon>
        <taxon>Pseudomonas coronafaciens</taxon>
    </lineage>
</organism>
<protein>
    <submittedName>
        <fullName evidence="1">DUF2971 domain-containing protein</fullName>
    </submittedName>
</protein>